<gene>
    <name evidence="5" type="primary">narL</name>
    <name evidence="5" type="ORF">AAIR29_04760</name>
</gene>
<dbReference type="InterPro" id="IPR016032">
    <property type="entry name" value="Sig_transdc_resp-reg_C-effctor"/>
</dbReference>
<evidence type="ECO:0000313" key="6">
    <source>
        <dbReference type="Proteomes" id="UP001461960"/>
    </source>
</evidence>
<name>A0ABU9XA86_9GAMM</name>
<dbReference type="RefSeq" id="WP_299220611.1">
    <property type="nucleotide sequence ID" value="NZ_JBDGHN010000002.1"/>
</dbReference>
<dbReference type="InterPro" id="IPR039420">
    <property type="entry name" value="WalR-like"/>
</dbReference>
<dbReference type="PROSITE" id="PS50110">
    <property type="entry name" value="RESPONSE_REGULATORY"/>
    <property type="match status" value="1"/>
</dbReference>
<dbReference type="InterPro" id="IPR011006">
    <property type="entry name" value="CheY-like_superfamily"/>
</dbReference>
<keyword evidence="1" id="KW-0238">DNA-binding</keyword>
<organism evidence="5 6">
    <name type="scientific">Psychrobacter saeujeotis</name>
    <dbReference type="NCBI Taxonomy" id="3143436"/>
    <lineage>
        <taxon>Bacteria</taxon>
        <taxon>Pseudomonadati</taxon>
        <taxon>Pseudomonadota</taxon>
        <taxon>Gammaproteobacteria</taxon>
        <taxon>Moraxellales</taxon>
        <taxon>Moraxellaceae</taxon>
        <taxon>Psychrobacter</taxon>
    </lineage>
</organism>
<dbReference type="SMART" id="SM00448">
    <property type="entry name" value="REC"/>
    <property type="match status" value="1"/>
</dbReference>
<dbReference type="SUPFAM" id="SSF52172">
    <property type="entry name" value="CheY-like"/>
    <property type="match status" value="1"/>
</dbReference>
<dbReference type="Pfam" id="PF00196">
    <property type="entry name" value="GerE"/>
    <property type="match status" value="1"/>
</dbReference>
<evidence type="ECO:0000259" key="3">
    <source>
        <dbReference type="PROSITE" id="PS50043"/>
    </source>
</evidence>
<sequence length="219" mass="24091">MSLNVYTPTSPAKLLLVDDHPMLRRGIAELLSLEDDVEVVSEANNGQEALDFLVSNKVDLVILDHKMPILTGIETLREIKSRGIEAKTLLFTVSDAGEDVQEALELGVDGYLLKDMEPELIIVNIRKVLRGELVISPNLAAILAQTLRKPTIDDMAGNLTARELQVIQMIAEGLSNKMIANKLDIAESTVKVHVKHILNKTGLRSRVEAAVWAVNNLTK</sequence>
<evidence type="ECO:0000313" key="5">
    <source>
        <dbReference type="EMBL" id="MEN2750940.1"/>
    </source>
</evidence>
<dbReference type="InterPro" id="IPR000792">
    <property type="entry name" value="Tscrpt_reg_LuxR_C"/>
</dbReference>
<keyword evidence="6" id="KW-1185">Reference proteome</keyword>
<dbReference type="Gene3D" id="3.40.50.2300">
    <property type="match status" value="1"/>
</dbReference>
<dbReference type="NCBIfam" id="NF007935">
    <property type="entry name" value="PRK10651.1"/>
    <property type="match status" value="1"/>
</dbReference>
<feature type="modified residue" description="4-aspartylphosphate" evidence="2">
    <location>
        <position position="64"/>
    </location>
</feature>
<reference evidence="5 6" key="1">
    <citation type="submission" date="2024-05" db="EMBL/GenBank/DDBJ databases">
        <authorList>
            <person name="Kim H.-Y."/>
            <person name="Kim E."/>
            <person name="Cai Y."/>
            <person name="Yang S.-M."/>
            <person name="Lee W."/>
        </authorList>
    </citation>
    <scope>NUCLEOTIDE SEQUENCE [LARGE SCALE GENOMIC DNA]</scope>
    <source>
        <strain evidence="5 6">FBL11</strain>
    </source>
</reference>
<feature type="domain" description="HTH luxR-type" evidence="3">
    <location>
        <begin position="152"/>
        <end position="217"/>
    </location>
</feature>
<evidence type="ECO:0000256" key="1">
    <source>
        <dbReference type="ARBA" id="ARBA00023125"/>
    </source>
</evidence>
<evidence type="ECO:0000259" key="4">
    <source>
        <dbReference type="PROSITE" id="PS50110"/>
    </source>
</evidence>
<dbReference type="Pfam" id="PF00072">
    <property type="entry name" value="Response_reg"/>
    <property type="match status" value="1"/>
</dbReference>
<comment type="caution">
    <text evidence="5">The sequence shown here is derived from an EMBL/GenBank/DDBJ whole genome shotgun (WGS) entry which is preliminary data.</text>
</comment>
<dbReference type="PANTHER" id="PTHR43214">
    <property type="entry name" value="TWO-COMPONENT RESPONSE REGULATOR"/>
    <property type="match status" value="1"/>
</dbReference>
<protein>
    <submittedName>
        <fullName evidence="5">Two-component system response regulator NarL</fullName>
    </submittedName>
</protein>
<dbReference type="InterPro" id="IPR001789">
    <property type="entry name" value="Sig_transdc_resp-reg_receiver"/>
</dbReference>
<dbReference type="SUPFAM" id="SSF46894">
    <property type="entry name" value="C-terminal effector domain of the bipartite response regulators"/>
    <property type="match status" value="1"/>
</dbReference>
<evidence type="ECO:0000256" key="2">
    <source>
        <dbReference type="PROSITE-ProRule" id="PRU00169"/>
    </source>
</evidence>
<dbReference type="EMBL" id="JBDGHN010000002">
    <property type="protein sequence ID" value="MEN2750940.1"/>
    <property type="molecule type" value="Genomic_DNA"/>
</dbReference>
<feature type="domain" description="Response regulatory" evidence="4">
    <location>
        <begin position="13"/>
        <end position="129"/>
    </location>
</feature>
<dbReference type="PANTHER" id="PTHR43214:SF38">
    <property type="entry name" value="NITRATE_NITRITE RESPONSE REGULATOR PROTEIN NARL"/>
    <property type="match status" value="1"/>
</dbReference>
<dbReference type="Proteomes" id="UP001461960">
    <property type="component" value="Unassembled WGS sequence"/>
</dbReference>
<dbReference type="PRINTS" id="PR00038">
    <property type="entry name" value="HTHLUXR"/>
</dbReference>
<keyword evidence="2" id="KW-0597">Phosphoprotein</keyword>
<dbReference type="SMART" id="SM00421">
    <property type="entry name" value="HTH_LUXR"/>
    <property type="match status" value="1"/>
</dbReference>
<dbReference type="PROSITE" id="PS50043">
    <property type="entry name" value="HTH_LUXR_2"/>
    <property type="match status" value="1"/>
</dbReference>
<proteinExistence type="predicted"/>
<dbReference type="CDD" id="cd06170">
    <property type="entry name" value="LuxR_C_like"/>
    <property type="match status" value="1"/>
</dbReference>
<accession>A0ABU9XA86</accession>
<dbReference type="PROSITE" id="PS00622">
    <property type="entry name" value="HTH_LUXR_1"/>
    <property type="match status" value="1"/>
</dbReference>